<keyword evidence="4" id="KW-0378">Hydrolase</keyword>
<evidence type="ECO:0000256" key="3">
    <source>
        <dbReference type="ARBA" id="ARBA00022670"/>
    </source>
</evidence>
<dbReference type="Gene3D" id="2.140.10.30">
    <property type="entry name" value="Dipeptidylpeptidase IV, N-terminal domain"/>
    <property type="match status" value="1"/>
</dbReference>
<comment type="subcellular location">
    <subcellularLocation>
        <location evidence="1">Cell projection</location>
        <location evidence="1">Invadopodium membrane</location>
        <topology evidence="1">Single-pass type II membrane protein</topology>
    </subcellularLocation>
    <subcellularLocation>
        <location evidence="2">Cell projection</location>
        <location evidence="2">Lamellipodium membrane</location>
        <topology evidence="2">Single-pass type II membrane protein</topology>
    </subcellularLocation>
</comment>
<feature type="domain" description="Peptidase S9 prolyl oligopeptidase catalytic" evidence="7">
    <location>
        <begin position="569"/>
        <end position="739"/>
    </location>
</feature>
<dbReference type="Pfam" id="PF00326">
    <property type="entry name" value="Peptidase_S9"/>
    <property type="match status" value="1"/>
</dbReference>
<name>C3YZ04_BRAFL</name>
<evidence type="ECO:0000256" key="6">
    <source>
        <dbReference type="SAM" id="Phobius"/>
    </source>
</evidence>
<dbReference type="Gene3D" id="3.40.50.1820">
    <property type="entry name" value="alpha/beta hydrolase"/>
    <property type="match status" value="1"/>
</dbReference>
<dbReference type="AlphaFoldDB" id="C3YZ04"/>
<dbReference type="PROSITE" id="PS00708">
    <property type="entry name" value="PRO_ENDOPEP_SER"/>
    <property type="match status" value="1"/>
</dbReference>
<dbReference type="FunFam" id="3.40.50.1820:FF:000003">
    <property type="entry name" value="Dipeptidyl peptidase 4"/>
    <property type="match status" value="1"/>
</dbReference>
<evidence type="ECO:0000256" key="5">
    <source>
        <dbReference type="ARBA" id="ARBA00023180"/>
    </source>
</evidence>
<dbReference type="SUPFAM" id="SSF53474">
    <property type="entry name" value="alpha/beta-Hydrolases"/>
    <property type="match status" value="1"/>
</dbReference>
<evidence type="ECO:0000256" key="4">
    <source>
        <dbReference type="ARBA" id="ARBA00022801"/>
    </source>
</evidence>
<keyword evidence="3" id="KW-0645">Protease</keyword>
<dbReference type="InterPro" id="IPR001375">
    <property type="entry name" value="Peptidase_S9_cat"/>
</dbReference>
<dbReference type="GO" id="GO:0031258">
    <property type="term" value="C:lamellipodium membrane"/>
    <property type="evidence" value="ECO:0007669"/>
    <property type="project" value="UniProtKB-SubCell"/>
</dbReference>
<dbReference type="InterPro" id="IPR029058">
    <property type="entry name" value="AB_hydrolase_fold"/>
</dbReference>
<evidence type="ECO:0000313" key="9">
    <source>
        <dbReference type="EMBL" id="EEN54512.1"/>
    </source>
</evidence>
<dbReference type="PANTHER" id="PTHR11731:SF202">
    <property type="entry name" value="DIPEPTIDYL PEPTIDASE FAMILY MEMBER 2"/>
    <property type="match status" value="1"/>
</dbReference>
<gene>
    <name evidence="9" type="ORF">BRAFLDRAFT_66877</name>
</gene>
<dbReference type="InterPro" id="IPR002469">
    <property type="entry name" value="Peptidase_S9B_N"/>
</dbReference>
<keyword evidence="6" id="KW-1133">Transmembrane helix</keyword>
<dbReference type="EMBL" id="GG666565">
    <property type="protein sequence ID" value="EEN54512.1"/>
    <property type="molecule type" value="Genomic_DNA"/>
</dbReference>
<reference evidence="9" key="1">
    <citation type="journal article" date="2008" name="Nature">
        <title>The amphioxus genome and the evolution of the chordate karyotype.</title>
        <authorList>
            <consortium name="US DOE Joint Genome Institute (JGI-PGF)"/>
            <person name="Putnam N.H."/>
            <person name="Butts T."/>
            <person name="Ferrier D.E.K."/>
            <person name="Furlong R.F."/>
            <person name="Hellsten U."/>
            <person name="Kawashima T."/>
            <person name="Robinson-Rechavi M."/>
            <person name="Shoguchi E."/>
            <person name="Terry A."/>
            <person name="Yu J.-K."/>
            <person name="Benito-Gutierrez E.L."/>
            <person name="Dubchak I."/>
            <person name="Garcia-Fernandez J."/>
            <person name="Gibson-Brown J.J."/>
            <person name="Grigoriev I.V."/>
            <person name="Horton A.C."/>
            <person name="de Jong P.J."/>
            <person name="Jurka J."/>
            <person name="Kapitonov V.V."/>
            <person name="Kohara Y."/>
            <person name="Kuroki Y."/>
            <person name="Lindquist E."/>
            <person name="Lucas S."/>
            <person name="Osoegawa K."/>
            <person name="Pennacchio L.A."/>
            <person name="Salamov A.A."/>
            <person name="Satou Y."/>
            <person name="Sauka-Spengler T."/>
            <person name="Schmutz J."/>
            <person name="Shin-I T."/>
            <person name="Toyoda A."/>
            <person name="Bronner-Fraser M."/>
            <person name="Fujiyama A."/>
            <person name="Holland L.Z."/>
            <person name="Holland P.W.H."/>
            <person name="Satoh N."/>
            <person name="Rokhsar D.S."/>
        </authorList>
    </citation>
    <scope>NUCLEOTIDE SEQUENCE [LARGE SCALE GENOMIC DNA]</scope>
    <source>
        <strain evidence="9">S238N-H82</strain>
        <tissue evidence="9">Testes</tissue>
    </source>
</reference>
<dbReference type="InterPro" id="IPR002471">
    <property type="entry name" value="Pept_S9_AS"/>
</dbReference>
<keyword evidence="6" id="KW-0472">Membrane</keyword>
<evidence type="ECO:0000259" key="8">
    <source>
        <dbReference type="Pfam" id="PF00930"/>
    </source>
</evidence>
<sequence>MAQLGMAAVVGRAADGDLMIARTHIFRDDKAKLATRKALLVTLGVIVLIAAITAAITVPLFLLYGGTPDNRPSYTFDDMFNQKFSYKGFSARWINDEDYLYRDEDGAVLTKNVRTNMTTVLMDNTTFTEYDAFDYRVSPDMQYVLLSYNYRKVFRHSFTANCLIYDVQGSVVTAWIPYDDVQYAAWAPVGHKLVFVYKNNIYLKTDFSGNDSQPITTDGMEGVIFNGVPDWVYEEEVFSTDHTIWWSSDGNLLAFAKFNDTQVPIMSFSHYGETQYPRIMDIHYPKAGRTNPTVSLHVVDTTNPAFPTQEVPAPAGFSEIYLYVVSWASNSQLYTNWIPRPQNTSIVNICDVTQTPISCTMIDYQESTTGWIGVFGPSFPMFIEGGSKYLIIQPHDEGSGAGKFRHLCLRTITQGDEASRQWLTTGQFEVTSILSYDEANGIVYFISNEEIPRQRHLYSLTVSNPEDKKCLTCNLWDDCGYYSAYFSKNASWYILNCRDVLLQDNEELRTLMDNTQLPVKRYQKFTVSGYDLWAEMFLPPNFDERKEYPVLFDVYAGPYSQKVNEQFRLYWTAYLTSSLDIIVASFDGRGSGYQGEKILHEIYRKLGTVEVEDQIEAGRQFQNLQYVDKNKMAIWGWSYGGFVTSHVIGRGSDVFKCGIAVAPVTDYLYYDSVYTERYMQHPQDNEKGYNDTIVMHHAENFKKAKYLLVHGTGDDNVHFQHTADLVDALTKAEVEFDLQQQVARALRNAAWQAKMATVLDTEVRKLSNFRGFQAFSFVLDRGPVHVPVLPASNPVYLSVFQEDLSAVYREENIGLDCRLDTDVTLHVTYDDQGDGKRKYLDLNVTSEHQAVLVLSETGAEEVKTNRLNNTMVTLRCKVESSGQTGSIGKSAPVKSNKDVLAQESAYSVPWPEAPA</sequence>
<dbReference type="MEROPS" id="S09.003"/>
<dbReference type="GO" id="GO:0006508">
    <property type="term" value="P:proteolysis"/>
    <property type="evidence" value="ECO:0007669"/>
    <property type="project" value="UniProtKB-KW"/>
</dbReference>
<proteinExistence type="predicted"/>
<evidence type="ECO:0000256" key="1">
    <source>
        <dbReference type="ARBA" id="ARBA00004341"/>
    </source>
</evidence>
<protein>
    <submittedName>
        <fullName evidence="9">Uncharacterized protein</fullName>
    </submittedName>
</protein>
<dbReference type="GO" id="GO:0004252">
    <property type="term" value="F:serine-type endopeptidase activity"/>
    <property type="evidence" value="ECO:0007669"/>
    <property type="project" value="InterPro"/>
</dbReference>
<dbReference type="Pfam" id="PF00930">
    <property type="entry name" value="DPPIV_N"/>
    <property type="match status" value="1"/>
</dbReference>
<keyword evidence="5" id="KW-0325">Glycoprotein</keyword>
<dbReference type="SUPFAM" id="SSF82171">
    <property type="entry name" value="DPP6 N-terminal domain-like"/>
    <property type="match status" value="1"/>
</dbReference>
<evidence type="ECO:0000256" key="2">
    <source>
        <dbReference type="ARBA" id="ARBA00004485"/>
    </source>
</evidence>
<dbReference type="eggNOG" id="KOG2100">
    <property type="taxonomic scope" value="Eukaryota"/>
</dbReference>
<dbReference type="PANTHER" id="PTHR11731">
    <property type="entry name" value="PROTEASE FAMILY S9B,C DIPEPTIDYL-PEPTIDASE IV-RELATED"/>
    <property type="match status" value="1"/>
</dbReference>
<evidence type="ECO:0000259" key="7">
    <source>
        <dbReference type="Pfam" id="PF00326"/>
    </source>
</evidence>
<accession>C3YZ04</accession>
<feature type="domain" description="Dipeptidylpeptidase IV N-terminal" evidence="8">
    <location>
        <begin position="138"/>
        <end position="500"/>
    </location>
</feature>
<organism>
    <name type="scientific">Branchiostoma floridae</name>
    <name type="common">Florida lancelet</name>
    <name type="synonym">Amphioxus</name>
    <dbReference type="NCBI Taxonomy" id="7739"/>
    <lineage>
        <taxon>Eukaryota</taxon>
        <taxon>Metazoa</taxon>
        <taxon>Chordata</taxon>
        <taxon>Cephalochordata</taxon>
        <taxon>Leptocardii</taxon>
        <taxon>Amphioxiformes</taxon>
        <taxon>Branchiostomatidae</taxon>
        <taxon>Branchiostoma</taxon>
    </lineage>
</organism>
<dbReference type="InParanoid" id="C3YZ04"/>
<keyword evidence="6" id="KW-0812">Transmembrane</keyword>
<dbReference type="ESTHER" id="brafl-c3yz04">
    <property type="family name" value="DPP4N_Peptidase_S9"/>
</dbReference>
<dbReference type="STRING" id="7739.C3YZ04"/>
<feature type="transmembrane region" description="Helical" evidence="6">
    <location>
        <begin position="38"/>
        <end position="64"/>
    </location>
</feature>
<dbReference type="InterPro" id="IPR050278">
    <property type="entry name" value="Serine_Prot_S9B/DPPIV"/>
</dbReference>